<dbReference type="Pfam" id="PF01257">
    <property type="entry name" value="2Fe-2S_thioredx"/>
    <property type="match status" value="1"/>
</dbReference>
<dbReference type="SMART" id="SM00928">
    <property type="entry name" value="NADH_4Fe-4S"/>
    <property type="match status" value="1"/>
</dbReference>
<dbReference type="EMBL" id="LT960614">
    <property type="protein sequence ID" value="SON53972.1"/>
    <property type="molecule type" value="Genomic_DNA"/>
</dbReference>
<dbReference type="InterPro" id="IPR001949">
    <property type="entry name" value="NADH-UbQ_OxRdtase_51kDa_CS"/>
</dbReference>
<comment type="similarity">
    <text evidence="4">Belongs to the complex I 51 kDa subunit family.</text>
</comment>
<dbReference type="KEGG" id="hdi:HDIA_0431"/>
<protein>
    <submittedName>
        <fullName evidence="11">NAD-reducing hydrogenase HoxS subunit alpha</fullName>
        <ecNumber evidence="11">1.12.1.2</ecNumber>
    </submittedName>
</protein>
<dbReference type="InterPro" id="IPR041921">
    <property type="entry name" value="NuoE_N"/>
</dbReference>
<dbReference type="SUPFAM" id="SSF52833">
    <property type="entry name" value="Thioredoxin-like"/>
    <property type="match status" value="1"/>
</dbReference>
<evidence type="ECO:0000256" key="2">
    <source>
        <dbReference type="ARBA" id="ARBA00001966"/>
    </source>
</evidence>
<dbReference type="GO" id="GO:0046872">
    <property type="term" value="F:metal ion binding"/>
    <property type="evidence" value="ECO:0007669"/>
    <property type="project" value="UniProtKB-KW"/>
</dbReference>
<keyword evidence="11" id="KW-0560">Oxidoreductase</keyword>
<dbReference type="SUPFAM" id="SSF142019">
    <property type="entry name" value="Nqo1 FMN-binding domain-like"/>
    <property type="match status" value="1"/>
</dbReference>
<feature type="region of interest" description="Disordered" evidence="9">
    <location>
        <begin position="354"/>
        <end position="373"/>
    </location>
</feature>
<keyword evidence="8" id="KW-0411">Iron-sulfur</keyword>
<accession>A0A2C9D0X5</accession>
<dbReference type="SUPFAM" id="SSF140490">
    <property type="entry name" value="Nqo1C-terminal domain-like"/>
    <property type="match status" value="1"/>
</dbReference>
<dbReference type="RefSeq" id="WP_099553931.1">
    <property type="nucleotide sequence ID" value="NZ_LT960614.1"/>
</dbReference>
<feature type="domain" description="NADH-ubiquinone oxidoreductase 51kDa subunit iron-sulphur binding" evidence="10">
    <location>
        <begin position="489"/>
        <end position="534"/>
    </location>
</feature>
<evidence type="ECO:0000259" key="10">
    <source>
        <dbReference type="SMART" id="SM00928"/>
    </source>
</evidence>
<keyword evidence="11" id="KW-0371">Homeobox</keyword>
<gene>
    <name evidence="11" type="primary">hoxF</name>
    <name evidence="11" type="ORF">HDIA_0431</name>
</gene>
<dbReference type="PROSITE" id="PS00644">
    <property type="entry name" value="COMPLEX1_51K_1"/>
    <property type="match status" value="1"/>
</dbReference>
<dbReference type="PROSITE" id="PS00645">
    <property type="entry name" value="COMPLEX1_51K_2"/>
    <property type="match status" value="1"/>
</dbReference>
<evidence type="ECO:0000256" key="4">
    <source>
        <dbReference type="ARBA" id="ARBA00007523"/>
    </source>
</evidence>
<name>A0A2C9D0X5_9HYPH</name>
<feature type="compositionally biased region" description="Basic and acidic residues" evidence="9">
    <location>
        <begin position="354"/>
        <end position="365"/>
    </location>
</feature>
<evidence type="ECO:0000313" key="12">
    <source>
        <dbReference type="Proteomes" id="UP000223606"/>
    </source>
</evidence>
<dbReference type="AlphaFoldDB" id="A0A2C9D0X5"/>
<reference evidence="12" key="1">
    <citation type="submission" date="2017-09" db="EMBL/GenBank/DDBJ databases">
        <title>Genome sequence of Nannocystis excedens DSM 71.</title>
        <authorList>
            <person name="Blom J."/>
        </authorList>
    </citation>
    <scope>NUCLEOTIDE SEQUENCE [LARGE SCALE GENOMIC DNA]</scope>
    <source>
        <strain evidence="12">type strain: E19</strain>
    </source>
</reference>
<dbReference type="GO" id="GO:0008137">
    <property type="term" value="F:NADH dehydrogenase (ubiquinone) activity"/>
    <property type="evidence" value="ECO:0007669"/>
    <property type="project" value="InterPro"/>
</dbReference>
<dbReference type="Pfam" id="PF10589">
    <property type="entry name" value="NADH_4Fe-4S"/>
    <property type="match status" value="1"/>
</dbReference>
<dbReference type="InterPro" id="IPR037225">
    <property type="entry name" value="Nuo51_FMN-bd_sf"/>
</dbReference>
<dbReference type="GO" id="GO:0051539">
    <property type="term" value="F:4 iron, 4 sulfur cluster binding"/>
    <property type="evidence" value="ECO:0007669"/>
    <property type="project" value="UniProtKB-KW"/>
</dbReference>
<keyword evidence="5" id="KW-0004">4Fe-4S</keyword>
<evidence type="ECO:0000256" key="9">
    <source>
        <dbReference type="SAM" id="MobiDB-lite"/>
    </source>
</evidence>
<dbReference type="FunFam" id="3.40.50.11540:FF:000001">
    <property type="entry name" value="NADH dehydrogenase [ubiquinone] flavoprotein 1, mitochondrial"/>
    <property type="match status" value="1"/>
</dbReference>
<dbReference type="Proteomes" id="UP000223606">
    <property type="component" value="Chromosome 1"/>
</dbReference>
<comment type="function">
    <text evidence="3">NDH-1 shuttles electrons from NADH, via FMN and iron-sulfur (Fe-S) centers, to quinones in the respiratory chain. The immediate electron acceptor for the enzyme in this species is believed to be ubiquinone. Couples the redox reaction to proton translocation (for every two electrons transferred, four hydrogen ions are translocated across the cytoplasmic membrane), and thus conserves the redox energy in a proton gradient.</text>
</comment>
<keyword evidence="6" id="KW-0479">Metal-binding</keyword>
<organism evidence="11 12">
    <name type="scientific">Hartmannibacter diazotrophicus</name>
    <dbReference type="NCBI Taxonomy" id="1482074"/>
    <lineage>
        <taxon>Bacteria</taxon>
        <taxon>Pseudomonadati</taxon>
        <taxon>Pseudomonadota</taxon>
        <taxon>Alphaproteobacteria</taxon>
        <taxon>Hyphomicrobiales</taxon>
        <taxon>Pleomorphomonadaceae</taxon>
        <taxon>Hartmannibacter</taxon>
    </lineage>
</organism>
<dbReference type="EC" id="1.12.1.2" evidence="11"/>
<dbReference type="InterPro" id="IPR037207">
    <property type="entry name" value="Nuop51_4Fe4S-bd_sf"/>
</dbReference>
<evidence type="ECO:0000256" key="5">
    <source>
        <dbReference type="ARBA" id="ARBA00022485"/>
    </source>
</evidence>
<comment type="cofactor">
    <cofactor evidence="1">
        <name>FMN</name>
        <dbReference type="ChEBI" id="CHEBI:58210"/>
    </cofactor>
</comment>
<dbReference type="Gene3D" id="1.10.10.1590">
    <property type="entry name" value="NADH-quinone oxidoreductase subunit E"/>
    <property type="match status" value="1"/>
</dbReference>
<dbReference type="Gene3D" id="3.10.20.600">
    <property type="match status" value="1"/>
</dbReference>
<dbReference type="GO" id="GO:0003677">
    <property type="term" value="F:DNA binding"/>
    <property type="evidence" value="ECO:0007669"/>
    <property type="project" value="UniProtKB-KW"/>
</dbReference>
<dbReference type="GO" id="GO:0010181">
    <property type="term" value="F:FMN binding"/>
    <property type="evidence" value="ECO:0007669"/>
    <property type="project" value="InterPro"/>
</dbReference>
<dbReference type="GO" id="GO:0047985">
    <property type="term" value="F:hydrogen dehydrogenase activity"/>
    <property type="evidence" value="ECO:0007669"/>
    <property type="project" value="UniProtKB-EC"/>
</dbReference>
<evidence type="ECO:0000313" key="11">
    <source>
        <dbReference type="EMBL" id="SON53972.1"/>
    </source>
</evidence>
<dbReference type="Gene3D" id="3.40.50.11540">
    <property type="entry name" value="NADH-ubiquinone oxidoreductase 51kDa subunit"/>
    <property type="match status" value="1"/>
</dbReference>
<evidence type="ECO:0000256" key="1">
    <source>
        <dbReference type="ARBA" id="ARBA00001917"/>
    </source>
</evidence>
<proteinExistence type="inferred from homology"/>
<dbReference type="Gene3D" id="1.20.1440.230">
    <property type="entry name" value="NADH-ubiquinone oxidoreductase 51kDa subunit, iron-sulphur binding domain"/>
    <property type="match status" value="1"/>
</dbReference>
<dbReference type="InterPro" id="IPR036249">
    <property type="entry name" value="Thioredoxin-like_sf"/>
</dbReference>
<dbReference type="Gene3D" id="3.40.30.10">
    <property type="entry name" value="Glutaredoxin"/>
    <property type="match status" value="1"/>
</dbReference>
<keyword evidence="7" id="KW-0408">Iron</keyword>
<evidence type="ECO:0000256" key="8">
    <source>
        <dbReference type="ARBA" id="ARBA00023014"/>
    </source>
</evidence>
<evidence type="ECO:0000256" key="7">
    <source>
        <dbReference type="ARBA" id="ARBA00023004"/>
    </source>
</evidence>
<dbReference type="OrthoDB" id="9761899at2"/>
<comment type="cofactor">
    <cofactor evidence="2">
        <name>[4Fe-4S] cluster</name>
        <dbReference type="ChEBI" id="CHEBI:49883"/>
    </cofactor>
</comment>
<sequence length="608" mass="65351">MATDLDIPTVVAAAVRAVNADRTRLMDVVQSVQKTLGHVPKEAVKAIAAGLGIHRVDVEDMMSFYSFLNREPKGRFHIRLSRTPISMIKDAQAVAEAFAAATGAPVGGTSRDGQFTLEWTSDIGMADQEPSALINGTVFTHLVASDARKIVSALKKVTDENSLPLFPGADAASADLAKAKVETFLEQAGPVVFQTGAEPGAGLKAALARTPEEVIQEITRARLRGRGGAGFPTGLKWKLCRQSISEAHHVVCNADEGEPGTFKDRVLLAEMPDVVFDGMTIAAHALGARHGLVYLRGEYAYLWPHLQSVLDKRRQRNLLGKDVCGRKGFDFDIRIQLGAGAYVCGEESSLIESLEGKRGAPRDRPPFPTDRGYLHQPTAVDNVETFVCAARILDKGADWFAGYGTRESAGTKLLSVSGDCPRPGVYEVPFGTTVNALLDLVGAPDAAYVQVGGPSGLAVAPKDFGRQIAFEDLSTGGSIMIFNAGRDVLYIASQFAEFFAEESCGWCTPCRVGTTLMKKSLDKLLDNRATLADIEALESLAGTVMRMSRCGLGQTAPNPILSTMRNFPEAYEARLRPEPFLPRVTLEEALREAVAVQGRESVEEGQSA</sequence>
<keyword evidence="12" id="KW-1185">Reference proteome</keyword>
<dbReference type="InterPro" id="IPR011538">
    <property type="entry name" value="Nuo51_FMN-bd"/>
</dbReference>
<dbReference type="PANTHER" id="PTHR43578">
    <property type="entry name" value="NADH-QUINONE OXIDOREDUCTASE SUBUNIT F"/>
    <property type="match status" value="1"/>
</dbReference>
<dbReference type="SUPFAM" id="SSF142984">
    <property type="entry name" value="Nqo1 middle domain-like"/>
    <property type="match status" value="1"/>
</dbReference>
<dbReference type="PANTHER" id="PTHR43578:SF3">
    <property type="entry name" value="NADH-QUINONE OXIDOREDUCTASE SUBUNIT F"/>
    <property type="match status" value="1"/>
</dbReference>
<evidence type="ECO:0000256" key="6">
    <source>
        <dbReference type="ARBA" id="ARBA00022723"/>
    </source>
</evidence>
<evidence type="ECO:0000256" key="3">
    <source>
        <dbReference type="ARBA" id="ARBA00002378"/>
    </source>
</evidence>
<dbReference type="Pfam" id="PF01512">
    <property type="entry name" value="Complex1_51K"/>
    <property type="match status" value="1"/>
</dbReference>
<dbReference type="InterPro" id="IPR019575">
    <property type="entry name" value="Nuop51_4Fe4S-bd"/>
</dbReference>